<protein>
    <submittedName>
        <fullName evidence="2">Uncharacterized protein</fullName>
    </submittedName>
</protein>
<reference evidence="2" key="1">
    <citation type="journal article" date="2023" name="Insect Mol. Biol.">
        <title>Genome sequencing provides insights into the evolution of gene families encoding plant cell wall-degrading enzymes in longhorned beetles.</title>
        <authorList>
            <person name="Shin N.R."/>
            <person name="Okamura Y."/>
            <person name="Kirsch R."/>
            <person name="Pauchet Y."/>
        </authorList>
    </citation>
    <scope>NUCLEOTIDE SEQUENCE</scope>
    <source>
        <strain evidence="2">MMC_N1</strain>
    </source>
</reference>
<evidence type="ECO:0000313" key="3">
    <source>
        <dbReference type="Proteomes" id="UP001162164"/>
    </source>
</evidence>
<comment type="caution">
    <text evidence="2">The sequence shown here is derived from an EMBL/GenBank/DDBJ whole genome shotgun (WGS) entry which is preliminary data.</text>
</comment>
<organism evidence="2 3">
    <name type="scientific">Molorchus minor</name>
    <dbReference type="NCBI Taxonomy" id="1323400"/>
    <lineage>
        <taxon>Eukaryota</taxon>
        <taxon>Metazoa</taxon>
        <taxon>Ecdysozoa</taxon>
        <taxon>Arthropoda</taxon>
        <taxon>Hexapoda</taxon>
        <taxon>Insecta</taxon>
        <taxon>Pterygota</taxon>
        <taxon>Neoptera</taxon>
        <taxon>Endopterygota</taxon>
        <taxon>Coleoptera</taxon>
        <taxon>Polyphaga</taxon>
        <taxon>Cucujiformia</taxon>
        <taxon>Chrysomeloidea</taxon>
        <taxon>Cerambycidae</taxon>
        <taxon>Lamiinae</taxon>
        <taxon>Monochamini</taxon>
        <taxon>Molorchus</taxon>
    </lineage>
</organism>
<keyword evidence="3" id="KW-1185">Reference proteome</keyword>
<dbReference type="Proteomes" id="UP001162164">
    <property type="component" value="Unassembled WGS sequence"/>
</dbReference>
<sequence>MFRLMVIAAILAVAFAAPAPEPKAEPKPKPSFFAAAYSAPIVAAPALAAPAVAYTAPLASYFTPSVYATGYPYGASYPPRLALRPAAVKSKVFKTIAAQATIYYPCLVRNDSLNGLNVNQ</sequence>
<evidence type="ECO:0000256" key="1">
    <source>
        <dbReference type="SAM" id="SignalP"/>
    </source>
</evidence>
<gene>
    <name evidence="2" type="ORF">NQ317_005763</name>
</gene>
<accession>A0ABQ9JV82</accession>
<keyword evidence="1" id="KW-0732">Signal</keyword>
<name>A0ABQ9JV82_9CUCU</name>
<proteinExistence type="predicted"/>
<feature type="signal peptide" evidence="1">
    <location>
        <begin position="1"/>
        <end position="16"/>
    </location>
</feature>
<dbReference type="EMBL" id="JAPWTJ010000193">
    <property type="protein sequence ID" value="KAJ8981248.1"/>
    <property type="molecule type" value="Genomic_DNA"/>
</dbReference>
<feature type="chain" id="PRO_5046892932" evidence="1">
    <location>
        <begin position="17"/>
        <end position="120"/>
    </location>
</feature>
<evidence type="ECO:0000313" key="2">
    <source>
        <dbReference type="EMBL" id="KAJ8981248.1"/>
    </source>
</evidence>